<sequence length="441" mass="48839">MNEIDGNRYPVRTDAAPASESAGIDRRRFLGLGAAAVVAGITGLPARAAAPVIGEMRATWVTSVFNLDWPSAASTQIADPAERVRVQQQELLAIVDQAAALHLNTLVFQVKPCADALYRSRILPWSSVLTGVLGQDPGFDPLAFLLAHAHARGLKVHAWLNPYRVSTGLDQATLDALTTVSPDSPASVYVRHPDWVGVAANRLTLDPGIPAVRRWICEVVAELVICYRVDGVQFDDYFYTESLQSPLDDAQTYARYGGGFVDKGDWRRDNTYRLMRDVARTIRVIRPGVAFGVSPAGVWRNHQDDPLGSDTQAGAPAFDSAYADTRRWVREEIVDYIVPQIYWPLARPAVRYDTIARWWAETVRGYRVQLYIGMALYKVGIANPLEPDWSVDGGVPEIARQLDVNASLPQVHGCMLFRQGFLAAPQTQQAVEYLRLRWQAS</sequence>
<dbReference type="Proteomes" id="UP000041247">
    <property type="component" value="Unassembled WGS sequence"/>
</dbReference>
<dbReference type="InterPro" id="IPR006311">
    <property type="entry name" value="TAT_signal"/>
</dbReference>
<organism evidence="3 4">
    <name type="scientific">Xanthomonas graminis pv. poae</name>
    <dbReference type="NCBI Taxonomy" id="227946"/>
    <lineage>
        <taxon>Bacteria</taxon>
        <taxon>Pseudomonadati</taxon>
        <taxon>Pseudomonadota</taxon>
        <taxon>Gammaproteobacteria</taxon>
        <taxon>Lysobacterales</taxon>
        <taxon>Lysobacteraceae</taxon>
        <taxon>Xanthomonas</taxon>
        <taxon>Xanthomonas translucens group</taxon>
        <taxon>Xanthomonas graminis</taxon>
    </lineage>
</organism>
<dbReference type="Pfam" id="PF02638">
    <property type="entry name" value="GHL10"/>
    <property type="match status" value="1"/>
</dbReference>
<dbReference type="AlphaFoldDB" id="A0A0K2ZR55"/>
<dbReference type="RefSeq" id="WP_053840829.1">
    <property type="nucleotide sequence ID" value="NZ_CP076250.1"/>
</dbReference>
<evidence type="ECO:0000256" key="1">
    <source>
        <dbReference type="ARBA" id="ARBA00022729"/>
    </source>
</evidence>
<dbReference type="EMBL" id="CXOK01000044">
    <property type="protein sequence ID" value="CTP88093.1"/>
    <property type="molecule type" value="Genomic_DNA"/>
</dbReference>
<evidence type="ECO:0000259" key="2">
    <source>
        <dbReference type="Pfam" id="PF02638"/>
    </source>
</evidence>
<proteinExistence type="predicted"/>
<dbReference type="PROSITE" id="PS51318">
    <property type="entry name" value="TAT"/>
    <property type="match status" value="1"/>
</dbReference>
<accession>A0A0K2ZR55</accession>
<gene>
    <name evidence="3" type="primary">yddW</name>
    <name evidence="3" type="ORF">XTPLMG728_1792</name>
</gene>
<dbReference type="PANTHER" id="PTHR43405:SF1">
    <property type="entry name" value="GLYCOSYL HYDROLASE DIGH"/>
    <property type="match status" value="1"/>
</dbReference>
<keyword evidence="3" id="KW-0449">Lipoprotein</keyword>
<dbReference type="SUPFAM" id="SSF51445">
    <property type="entry name" value="(Trans)glycosidases"/>
    <property type="match status" value="1"/>
</dbReference>
<evidence type="ECO:0000313" key="3">
    <source>
        <dbReference type="EMBL" id="CTP88093.1"/>
    </source>
</evidence>
<keyword evidence="1" id="KW-0732">Signal</keyword>
<evidence type="ECO:0000313" key="4">
    <source>
        <dbReference type="Proteomes" id="UP000041247"/>
    </source>
</evidence>
<reference evidence="3 4" key="1">
    <citation type="submission" date="2015-07" db="EMBL/GenBank/DDBJ databases">
        <authorList>
            <person name="Noorani M."/>
        </authorList>
    </citation>
    <scope>NUCLEOTIDE SEQUENCE [LARGE SCALE GENOMIC DNA]</scope>
    <source>
        <strain evidence="3">LMG728</strain>
    </source>
</reference>
<dbReference type="InterPro" id="IPR017853">
    <property type="entry name" value="GH"/>
</dbReference>
<name>A0A0K2ZR55_9XANT</name>
<dbReference type="PANTHER" id="PTHR43405">
    <property type="entry name" value="GLYCOSYL HYDROLASE DIGH"/>
    <property type="match status" value="1"/>
</dbReference>
<feature type="domain" description="Glycosyl hydrolase-like 10" evidence="2">
    <location>
        <begin position="55"/>
        <end position="390"/>
    </location>
</feature>
<dbReference type="InterPro" id="IPR003790">
    <property type="entry name" value="GHL10"/>
</dbReference>
<dbReference type="InterPro" id="IPR052177">
    <property type="entry name" value="Divisome_Glycosyl_Hydrolase"/>
</dbReference>
<dbReference type="Gene3D" id="3.20.20.80">
    <property type="entry name" value="Glycosidases"/>
    <property type="match status" value="1"/>
</dbReference>
<protein>
    <submittedName>
        <fullName evidence="3">UPF0748 lipoprotein</fullName>
    </submittedName>
</protein>